<comment type="catalytic activity">
    <reaction evidence="5 6 8">
        <text>RNA(n) + a ribonucleoside 5'-triphosphate = RNA(n+1) + diphosphate</text>
        <dbReference type="Rhea" id="RHEA:21248"/>
        <dbReference type="Rhea" id="RHEA-COMP:14527"/>
        <dbReference type="Rhea" id="RHEA-COMP:17342"/>
        <dbReference type="ChEBI" id="CHEBI:33019"/>
        <dbReference type="ChEBI" id="CHEBI:61557"/>
        <dbReference type="ChEBI" id="CHEBI:140395"/>
        <dbReference type="EC" id="2.7.7.6"/>
    </reaction>
</comment>
<evidence type="ECO:0000256" key="4">
    <source>
        <dbReference type="ARBA" id="ARBA00023163"/>
    </source>
</evidence>
<evidence type="ECO:0000256" key="1">
    <source>
        <dbReference type="ARBA" id="ARBA00022478"/>
    </source>
</evidence>
<dbReference type="InterPro" id="IPR037033">
    <property type="entry name" value="DNA-dir_RNAP_su2_hyb_sf"/>
</dbReference>
<dbReference type="SUPFAM" id="SSF64484">
    <property type="entry name" value="beta and beta-prime subunits of DNA dependent RNA-polymerase"/>
    <property type="match status" value="1"/>
</dbReference>
<dbReference type="PATRIC" id="fig|1653479.3.peg.392"/>
<dbReference type="Proteomes" id="UP000076038">
    <property type="component" value="Chromosome"/>
</dbReference>
<dbReference type="AlphaFoldDB" id="A0A143QEU6"/>
<dbReference type="GO" id="GO:0000428">
    <property type="term" value="C:DNA-directed RNA polymerase complex"/>
    <property type="evidence" value="ECO:0007669"/>
    <property type="project" value="UniProtKB-KW"/>
</dbReference>
<dbReference type="CDD" id="cd00653">
    <property type="entry name" value="RNA_pol_B_RPB2"/>
    <property type="match status" value="1"/>
</dbReference>
<evidence type="ECO:0000313" key="16">
    <source>
        <dbReference type="Proteomes" id="UP000076038"/>
    </source>
</evidence>
<comment type="similarity">
    <text evidence="6 7">Belongs to the RNA polymerase beta chain family.</text>
</comment>
<dbReference type="Pfam" id="PF04561">
    <property type="entry name" value="RNA_pol_Rpb2_2"/>
    <property type="match status" value="1"/>
</dbReference>
<reference evidence="16" key="2">
    <citation type="submission" date="2016-04" db="EMBL/GenBank/DDBJ databases">
        <title>Complete Genome and Plasmid Sequences for Rhodococcus fascians D188 and Draft Sequences for Rhodococcus spp. Isolates PBTS 1 and PBTS 2.</title>
        <authorList>
            <person name="Stamer R."/>
            <person name="Vereecke D."/>
            <person name="Zhang Y."/>
            <person name="Schilkey F."/>
            <person name="Devitt N."/>
            <person name="Randall J."/>
        </authorList>
    </citation>
    <scope>NUCLEOTIDE SEQUENCE [LARGE SCALE GENOMIC DNA]</scope>
    <source>
        <strain evidence="16">PBTS2</strain>
    </source>
</reference>
<feature type="domain" description="RNA polymerase beta subunit protrusion" evidence="12">
    <location>
        <begin position="111"/>
        <end position="427"/>
    </location>
</feature>
<evidence type="ECO:0000256" key="3">
    <source>
        <dbReference type="ARBA" id="ARBA00022695"/>
    </source>
</evidence>
<dbReference type="Pfam" id="PF04560">
    <property type="entry name" value="RNA_pol_Rpb2_7"/>
    <property type="match status" value="1"/>
</dbReference>
<feature type="domain" description="RNA polymerase Rpb2" evidence="10">
    <location>
        <begin position="1070"/>
        <end position="1144"/>
    </location>
</feature>
<dbReference type="InterPro" id="IPR010243">
    <property type="entry name" value="RNA_pol_bsu_bac"/>
</dbReference>
<dbReference type="Pfam" id="PF04563">
    <property type="entry name" value="RNA_pol_Rpb2_1"/>
    <property type="match status" value="1"/>
</dbReference>
<evidence type="ECO:0000259" key="14">
    <source>
        <dbReference type="Pfam" id="PF10385"/>
    </source>
</evidence>
<feature type="domain" description="RNA polymerase Rpb2" evidence="11">
    <location>
        <begin position="185"/>
        <end position="383"/>
    </location>
</feature>
<dbReference type="Gene3D" id="2.40.50.100">
    <property type="match status" value="1"/>
</dbReference>
<reference evidence="15 16" key="1">
    <citation type="journal article" date="2016" name="Genome Announc.">
        <title>Complete Genome and Plasmid Sequences for Rhodococcus fascians D188 and Draft Sequences for Rhodococcus Isolates PBTS 1 and PBTS 2.</title>
        <authorList>
            <person name="Stamler R.A."/>
            <person name="Vereecke D."/>
            <person name="Zhang Y."/>
            <person name="Schilkey F."/>
            <person name="Devitt N."/>
            <person name="Randall J.J."/>
        </authorList>
    </citation>
    <scope>NUCLEOTIDE SEQUENCE [LARGE SCALE GENOMIC DNA]</scope>
    <source>
        <strain evidence="15 16">PBTS2</strain>
    </source>
</reference>
<dbReference type="InterPro" id="IPR019462">
    <property type="entry name" value="DNA-dir_RNA_pol_bsu_external_1"/>
</dbReference>
<dbReference type="Pfam" id="PF10385">
    <property type="entry name" value="RNA_pol_Rpb2_45"/>
    <property type="match status" value="1"/>
</dbReference>
<dbReference type="GO" id="GO:0003899">
    <property type="term" value="F:DNA-directed RNA polymerase activity"/>
    <property type="evidence" value="ECO:0007669"/>
    <property type="project" value="UniProtKB-UniRule"/>
</dbReference>
<dbReference type="InterPro" id="IPR037034">
    <property type="entry name" value="RNA_pol_Rpb2_2_sf"/>
</dbReference>
<dbReference type="InterPro" id="IPR007645">
    <property type="entry name" value="RNA_pol_Rpb2_3"/>
</dbReference>
<keyword evidence="1 6" id="KW-0240">DNA-directed RNA polymerase</keyword>
<evidence type="ECO:0000256" key="7">
    <source>
        <dbReference type="RuleBase" id="RU000434"/>
    </source>
</evidence>
<dbReference type="InterPro" id="IPR014724">
    <property type="entry name" value="RNA_pol_RPB2_OB-fold"/>
</dbReference>
<dbReference type="Pfam" id="PF00562">
    <property type="entry name" value="RNA_pol_Rpb2_6"/>
    <property type="match status" value="1"/>
</dbReference>
<evidence type="ECO:0000256" key="8">
    <source>
        <dbReference type="RuleBase" id="RU363031"/>
    </source>
</evidence>
<evidence type="ECO:0000256" key="5">
    <source>
        <dbReference type="ARBA" id="ARBA00048552"/>
    </source>
</evidence>
<dbReference type="PROSITE" id="PS01166">
    <property type="entry name" value="RNA_POL_BETA"/>
    <property type="match status" value="1"/>
</dbReference>
<keyword evidence="4 6" id="KW-0804">Transcription</keyword>
<dbReference type="GO" id="GO:0003677">
    <property type="term" value="F:DNA binding"/>
    <property type="evidence" value="ECO:0007669"/>
    <property type="project" value="UniProtKB-UniRule"/>
</dbReference>
<evidence type="ECO:0000259" key="10">
    <source>
        <dbReference type="Pfam" id="PF04560"/>
    </source>
</evidence>
<name>A0A143QEU6_RHOFA</name>
<dbReference type="NCBIfam" id="TIGR02013">
    <property type="entry name" value="rpoB"/>
    <property type="match status" value="1"/>
</dbReference>
<dbReference type="Gene3D" id="3.90.1100.10">
    <property type="match status" value="1"/>
</dbReference>
<dbReference type="KEGG" id="rhs:A3Q41_00391"/>
<dbReference type="Gene3D" id="2.40.50.150">
    <property type="match status" value="1"/>
</dbReference>
<dbReference type="EC" id="2.7.7.6" evidence="6 8"/>
<protein>
    <recommendedName>
        <fullName evidence="6 8">DNA-directed RNA polymerase subunit beta</fullName>
        <shortName evidence="6">RNAP subunit beta</shortName>
        <ecNumber evidence="6 8">2.7.7.6</ecNumber>
    </recommendedName>
    <alternativeName>
        <fullName evidence="6">RNA polymerase subunit beta</fullName>
    </alternativeName>
    <alternativeName>
        <fullName evidence="6">Transcriptase subunit beta</fullName>
    </alternativeName>
</protein>
<dbReference type="InterPro" id="IPR007644">
    <property type="entry name" value="RNA_pol_bsu_protrusion"/>
</dbReference>
<keyword evidence="2 6" id="KW-0808">Transferase</keyword>
<dbReference type="Gene3D" id="3.90.1800.10">
    <property type="entry name" value="RNA polymerase alpha subunit dimerisation domain"/>
    <property type="match status" value="1"/>
</dbReference>
<dbReference type="Gene3D" id="2.40.270.10">
    <property type="entry name" value="DNA-directed RNA polymerase, subunit 2, domain 6"/>
    <property type="match status" value="1"/>
</dbReference>
<accession>A0A143QEU6</accession>
<evidence type="ECO:0000259" key="9">
    <source>
        <dbReference type="Pfam" id="PF00562"/>
    </source>
</evidence>
<organism evidence="15 16">
    <name type="scientific">Rhodococcoides fascians</name>
    <name type="common">Rhodococcus fascians</name>
    <dbReference type="NCBI Taxonomy" id="1828"/>
    <lineage>
        <taxon>Bacteria</taxon>
        <taxon>Bacillati</taxon>
        <taxon>Actinomycetota</taxon>
        <taxon>Actinomycetes</taxon>
        <taxon>Mycobacteriales</taxon>
        <taxon>Nocardiaceae</taxon>
        <taxon>Rhodococcoides</taxon>
    </lineage>
</organism>
<feature type="domain" description="RNA polymerase Rpb2" evidence="13">
    <location>
        <begin position="442"/>
        <end position="510"/>
    </location>
</feature>
<dbReference type="Gene3D" id="3.90.1110.10">
    <property type="entry name" value="RNA polymerase Rpb2, domain 2"/>
    <property type="match status" value="1"/>
</dbReference>
<evidence type="ECO:0000256" key="2">
    <source>
        <dbReference type="ARBA" id="ARBA00022679"/>
    </source>
</evidence>
<dbReference type="InterPro" id="IPR007120">
    <property type="entry name" value="DNA-dir_RNAP_su2_dom"/>
</dbReference>
<dbReference type="NCBIfam" id="NF001616">
    <property type="entry name" value="PRK00405.1"/>
    <property type="match status" value="1"/>
</dbReference>
<dbReference type="Pfam" id="PF04565">
    <property type="entry name" value="RNA_pol_Rpb2_3"/>
    <property type="match status" value="1"/>
</dbReference>
<sequence>MSADRSCQSTERRDPREVLEGRILAVSSQTKAVVGTPGAPRRVSFANIREPLEVPGLLDVQTDSFEWLVGAQSWRDRAAARGDSGVSGGLEDILTELSPIEDFSGSMSLSFSDPRFDEVKASTDECKDKDMTYAAPLFVTAEFINNNTGEIKSQTVFMGDFPMMTDKGTFIINGTERVVVSQLVRSPGVYFDHSIDKTTEKDLHSVKVIPGRGAWLEFDVDKRDTVGVRIDRKRRQPVTVLLKALGWSTEQITERFGFSEILMATLEKDNTAGTDEALLDIYRKLRPGEPPTKESAQTLLENLFFKDKRYDLARVGRYKINKKLGLNSGQPIVASTLTEEDIVATIEYLVRLHAGETSMTAPEGVEVPVEVDDIDHFGNRRLRTVGELIQNQIRVGLSRMERVVRERMTTQDVEAITPQTLINIRPVVAAIKEFFGTSQLSQFMDQNNPLSGLTHKRRLSALGPGGLSRERAGLEVRDVHPSHYGRMCPIETPEGPNIGLIGSLSVYARVNPFGFIETPYRKVVDGKVTDDVDYLTADEEDRHTLAQANSPVDDSGHFIEDKILVRRKGGEVEFVSSDDIDYMDVSPRQMVSVATAMIPFLEHDDANRALMGANMQRQAVPLVRSEAPIVGTGMELRAAVDAGDVVITEKTGVVEEVSADYVTVMADDGSRKTYRMRKFARSNQGTCANQRPIVDEGQRVESGQVLADGPCTENGEMALGKNLLLAIMPWEGHNYEDAIILSQRLVEEDVLTSIHIEEHEIDARDTKLGAEEITRDIPNVSDEVLADLDERGIIRIGAEVRDGDVLVGKVTPKGETELTPEERLLRAIFGEKAREVRDTSLKVPHGENGKVIGIRVFSRDDDDDLPPGVNELVRVYVAQKRKIQDGDKLAGRHGNKGVIGKILPQEDMPFLPDGTPIDIILNTHGVPRRMNIGQVLETHLGWIGKTGWNVQIAADGSKPDWAERLPEEMLAAPADSNIATPVFDGAKENQLAGLLESTIPNRDGEQMVGSDGKATLFDGRSGEPFPYPVSVGYMYIIKLHHLVDDKIHARSTGPYSMITQQPLGGKAQFGGQRFGEMECWAMQAYGAAYTLQELLTIKSDDVVGRVKVYEAIVKGENIPEPGIPESFKVLLKELQSLCLNVEVLSSDGAAITMADGDDEDLERAAANLGINLSRNEAATVDDLAQ</sequence>
<evidence type="ECO:0000313" key="15">
    <source>
        <dbReference type="EMBL" id="AMY21715.1"/>
    </source>
</evidence>
<dbReference type="GO" id="GO:0032549">
    <property type="term" value="F:ribonucleoside binding"/>
    <property type="evidence" value="ECO:0007669"/>
    <property type="project" value="InterPro"/>
</dbReference>
<dbReference type="GO" id="GO:0006351">
    <property type="term" value="P:DNA-templated transcription"/>
    <property type="evidence" value="ECO:0007669"/>
    <property type="project" value="UniProtKB-UniRule"/>
</dbReference>
<dbReference type="PANTHER" id="PTHR20856">
    <property type="entry name" value="DNA-DIRECTED RNA POLYMERASE I SUBUNIT 2"/>
    <property type="match status" value="1"/>
</dbReference>
<dbReference type="HAMAP" id="MF_01321">
    <property type="entry name" value="RNApol_bact_RpoB"/>
    <property type="match status" value="1"/>
</dbReference>
<keyword evidence="16" id="KW-1185">Reference proteome</keyword>
<proteinExistence type="inferred from homology"/>
<gene>
    <name evidence="6 15" type="primary">rpoB</name>
    <name evidence="15" type="ORF">A3Q41_00391</name>
</gene>
<dbReference type="InterPro" id="IPR007121">
    <property type="entry name" value="RNA_pol_bsu_CS"/>
</dbReference>
<dbReference type="FunFam" id="3.90.1800.10:FF:000005">
    <property type="entry name" value="DNA-directed RNA polymerase subunit beta"/>
    <property type="match status" value="1"/>
</dbReference>
<feature type="domain" description="DNA-directed RNA polymerase subunit 2 hybrid-binding" evidence="9">
    <location>
        <begin position="648"/>
        <end position="1068"/>
    </location>
</feature>
<comment type="subunit">
    <text evidence="6 8">The RNAP catalytic core consists of 2 alpha, 1 beta, 1 beta' and 1 omega subunit. When a sigma factor is associated with the core the holoenzyme is formed, which can initiate transcription.</text>
</comment>
<keyword evidence="3 6" id="KW-0548">Nucleotidyltransferase</keyword>
<evidence type="ECO:0000259" key="13">
    <source>
        <dbReference type="Pfam" id="PF04565"/>
    </source>
</evidence>
<dbReference type="InterPro" id="IPR007642">
    <property type="entry name" value="RNA_pol_Rpb2_2"/>
</dbReference>
<evidence type="ECO:0000256" key="6">
    <source>
        <dbReference type="HAMAP-Rule" id="MF_01321"/>
    </source>
</evidence>
<dbReference type="InterPro" id="IPR015712">
    <property type="entry name" value="DNA-dir_RNA_pol_su2"/>
</dbReference>
<dbReference type="InterPro" id="IPR042107">
    <property type="entry name" value="DNA-dir_RNA_pol_bsu_ext_1_sf"/>
</dbReference>
<dbReference type="Gene3D" id="2.30.150.10">
    <property type="entry name" value="DNA-directed RNA polymerase, beta subunit, external 1 domain"/>
    <property type="match status" value="1"/>
</dbReference>
<comment type="function">
    <text evidence="6 8">DNA-dependent RNA polymerase catalyzes the transcription of DNA into RNA using the four ribonucleoside triphosphates as substrates.</text>
</comment>
<dbReference type="InterPro" id="IPR007641">
    <property type="entry name" value="RNA_pol_Rpb2_7"/>
</dbReference>
<feature type="domain" description="DNA-directed RNA polymerase beta subunit external 1" evidence="14">
    <location>
        <begin position="520"/>
        <end position="586"/>
    </location>
</feature>
<dbReference type="EMBL" id="CP015220">
    <property type="protein sequence ID" value="AMY21715.1"/>
    <property type="molecule type" value="Genomic_DNA"/>
</dbReference>
<evidence type="ECO:0000259" key="12">
    <source>
        <dbReference type="Pfam" id="PF04563"/>
    </source>
</evidence>
<evidence type="ECO:0000259" key="11">
    <source>
        <dbReference type="Pfam" id="PF04561"/>
    </source>
</evidence>